<evidence type="ECO:0000259" key="14">
    <source>
        <dbReference type="Pfam" id="PF21086"/>
    </source>
</evidence>
<comment type="cofactor">
    <cofactor evidence="1">
        <name>Mg(2+)</name>
        <dbReference type="ChEBI" id="CHEBI:18420"/>
    </cofactor>
</comment>
<comment type="similarity">
    <text evidence="3">Belongs to the HAD-like hydrolase superfamily. SerB family.</text>
</comment>
<dbReference type="PANTHER" id="PTHR43344:SF2">
    <property type="entry name" value="PHOSPHOSERINE PHOSPHATASE"/>
    <property type="match status" value="1"/>
</dbReference>
<organism evidence="15 16">
    <name type="scientific">Branchiibius hedensis</name>
    <dbReference type="NCBI Taxonomy" id="672460"/>
    <lineage>
        <taxon>Bacteria</taxon>
        <taxon>Bacillati</taxon>
        <taxon>Actinomycetota</taxon>
        <taxon>Actinomycetes</taxon>
        <taxon>Micrococcales</taxon>
        <taxon>Dermacoccaceae</taxon>
        <taxon>Branchiibius</taxon>
    </lineage>
</organism>
<reference evidence="16" key="1">
    <citation type="submission" date="2016-10" db="EMBL/GenBank/DDBJ databases">
        <authorList>
            <person name="Varghese N."/>
            <person name="Submissions S."/>
        </authorList>
    </citation>
    <scope>NUCLEOTIDE SEQUENCE [LARGE SCALE GENOMIC DNA]</scope>
    <source>
        <strain evidence="16">DSM 22951</strain>
    </source>
</reference>
<evidence type="ECO:0000256" key="11">
    <source>
        <dbReference type="ARBA" id="ARBA00048138"/>
    </source>
</evidence>
<evidence type="ECO:0000256" key="1">
    <source>
        <dbReference type="ARBA" id="ARBA00001946"/>
    </source>
</evidence>
<gene>
    <name evidence="15" type="ORF">SAMN04489750_1314</name>
</gene>
<keyword evidence="6" id="KW-0479">Metal-binding</keyword>
<dbReference type="InterPro" id="IPR023214">
    <property type="entry name" value="HAD_sf"/>
</dbReference>
<dbReference type="SFLD" id="SFLDG01136">
    <property type="entry name" value="C1.6:_Phosphoserine_Phosphatas"/>
    <property type="match status" value="1"/>
</dbReference>
<evidence type="ECO:0000256" key="6">
    <source>
        <dbReference type="ARBA" id="ARBA00022723"/>
    </source>
</evidence>
<dbReference type="SFLD" id="SFLDF00029">
    <property type="entry name" value="phosphoserine_phosphatase"/>
    <property type="match status" value="1"/>
</dbReference>
<dbReference type="NCBIfam" id="TIGR01488">
    <property type="entry name" value="HAD-SF-IB"/>
    <property type="match status" value="1"/>
</dbReference>
<accession>A0A2Y8ZQ08</accession>
<dbReference type="InterPro" id="IPR050582">
    <property type="entry name" value="HAD-like_SerB"/>
</dbReference>
<dbReference type="PANTHER" id="PTHR43344">
    <property type="entry name" value="PHOSPHOSERINE PHOSPHATASE"/>
    <property type="match status" value="1"/>
</dbReference>
<keyword evidence="9" id="KW-0718">Serine biosynthesis</keyword>
<evidence type="ECO:0000313" key="15">
    <source>
        <dbReference type="EMBL" id="SSA34015.1"/>
    </source>
</evidence>
<dbReference type="UniPathway" id="UPA00135">
    <property type="reaction ID" value="UER00198"/>
</dbReference>
<proteinExistence type="inferred from homology"/>
<evidence type="ECO:0000256" key="4">
    <source>
        <dbReference type="ARBA" id="ARBA00012640"/>
    </source>
</evidence>
<evidence type="ECO:0000256" key="3">
    <source>
        <dbReference type="ARBA" id="ARBA00009184"/>
    </source>
</evidence>
<evidence type="ECO:0000256" key="8">
    <source>
        <dbReference type="ARBA" id="ARBA00022842"/>
    </source>
</evidence>
<dbReference type="InterPro" id="IPR036412">
    <property type="entry name" value="HAD-like_sf"/>
</dbReference>
<keyword evidence="16" id="KW-1185">Reference proteome</keyword>
<evidence type="ECO:0000256" key="9">
    <source>
        <dbReference type="ARBA" id="ARBA00023299"/>
    </source>
</evidence>
<dbReference type="GO" id="GO:0006564">
    <property type="term" value="P:L-serine biosynthetic process"/>
    <property type="evidence" value="ECO:0007669"/>
    <property type="project" value="UniProtKB-KW"/>
</dbReference>
<dbReference type="Pfam" id="PF12710">
    <property type="entry name" value="HAD"/>
    <property type="match status" value="1"/>
</dbReference>
<dbReference type="CDD" id="cd07500">
    <property type="entry name" value="HAD_PSP"/>
    <property type="match status" value="1"/>
</dbReference>
<dbReference type="GO" id="GO:0036424">
    <property type="term" value="F:L-phosphoserine phosphatase activity"/>
    <property type="evidence" value="ECO:0007669"/>
    <property type="project" value="InterPro"/>
</dbReference>
<protein>
    <recommendedName>
        <fullName evidence="4">phosphoserine phosphatase</fullName>
        <ecNumber evidence="4">3.1.3.3</ecNumber>
    </recommendedName>
    <alternativeName>
        <fullName evidence="10">O-phosphoserine phosphohydrolase</fullName>
    </alternativeName>
</protein>
<evidence type="ECO:0000256" key="10">
    <source>
        <dbReference type="ARBA" id="ARBA00031693"/>
    </source>
</evidence>
<dbReference type="GO" id="GO:0000287">
    <property type="term" value="F:magnesium ion binding"/>
    <property type="evidence" value="ECO:0007669"/>
    <property type="project" value="TreeGrafter"/>
</dbReference>
<dbReference type="SFLD" id="SFLDG01137">
    <property type="entry name" value="C1.6.1:_Phosphoserine_Phosphat"/>
    <property type="match status" value="1"/>
</dbReference>
<dbReference type="AlphaFoldDB" id="A0A2Y8ZQ08"/>
<dbReference type="RefSeq" id="WP_109684637.1">
    <property type="nucleotide sequence ID" value="NZ_QGDN01000001.1"/>
</dbReference>
<dbReference type="SFLD" id="SFLDS00003">
    <property type="entry name" value="Haloacid_Dehalogenase"/>
    <property type="match status" value="1"/>
</dbReference>
<comment type="pathway">
    <text evidence="2">Amino-acid biosynthesis; L-serine biosynthesis; L-serine from 3-phospho-D-glycerate: step 3/3.</text>
</comment>
<evidence type="ECO:0000256" key="2">
    <source>
        <dbReference type="ARBA" id="ARBA00005135"/>
    </source>
</evidence>
<dbReference type="InterPro" id="IPR004469">
    <property type="entry name" value="PSP"/>
</dbReference>
<evidence type="ECO:0000256" key="7">
    <source>
        <dbReference type="ARBA" id="ARBA00022801"/>
    </source>
</evidence>
<dbReference type="InterPro" id="IPR049148">
    <property type="entry name" value="PSP_ACT"/>
</dbReference>
<sequence>MTAALIVILAADPAALEAAQSDVRRVVASVGGGTDAWTKLTDRPLTAVSTQVTGTDITALRTVLAQVATNHEVDLAVTDVVMHTAGPGLLIMDVDSTLIQQEVIELLAAHAGREREVAVVTERAMRGELDFAQSLQQRVAALVGLPESVFEQVRRQVQLSPGARNLITTAKEHGFIVAVVSGGFIEVVGPLAADLGIDHARANALEVRDGVLTGRTTGPIIDRAAKAATLRELATAHGIPLERTVAVGDGANDLDMLAAAGLGIAYNAKPIVREQAHAALNQPHLDSVLFMLGLAADRHSLHSVHD</sequence>
<dbReference type="EMBL" id="UESZ01000001">
    <property type="protein sequence ID" value="SSA34015.1"/>
    <property type="molecule type" value="Genomic_DNA"/>
</dbReference>
<evidence type="ECO:0000256" key="12">
    <source>
        <dbReference type="ARBA" id="ARBA00048523"/>
    </source>
</evidence>
<dbReference type="Proteomes" id="UP000250028">
    <property type="component" value="Unassembled WGS sequence"/>
</dbReference>
<feature type="domain" description="Phosphoserine phosphatase ACT" evidence="14">
    <location>
        <begin position="18"/>
        <end position="77"/>
    </location>
</feature>
<evidence type="ECO:0000256" key="5">
    <source>
        <dbReference type="ARBA" id="ARBA00022605"/>
    </source>
</evidence>
<comment type="catalytic activity">
    <reaction evidence="11">
        <text>O-phospho-L-serine + H2O = L-serine + phosphate</text>
        <dbReference type="Rhea" id="RHEA:21208"/>
        <dbReference type="ChEBI" id="CHEBI:15377"/>
        <dbReference type="ChEBI" id="CHEBI:33384"/>
        <dbReference type="ChEBI" id="CHEBI:43474"/>
        <dbReference type="ChEBI" id="CHEBI:57524"/>
        <dbReference type="EC" id="3.1.3.3"/>
    </reaction>
</comment>
<feature type="active site" description="Proton donor" evidence="13">
    <location>
        <position position="95"/>
    </location>
</feature>
<dbReference type="SUPFAM" id="SSF56784">
    <property type="entry name" value="HAD-like"/>
    <property type="match status" value="1"/>
</dbReference>
<keyword evidence="8" id="KW-0460">Magnesium</keyword>
<name>A0A2Y8ZQ08_9MICO</name>
<feature type="active site" description="Nucleophile" evidence="13">
    <location>
        <position position="93"/>
    </location>
</feature>
<dbReference type="Gene3D" id="3.40.50.1000">
    <property type="entry name" value="HAD superfamily/HAD-like"/>
    <property type="match status" value="1"/>
</dbReference>
<evidence type="ECO:0000313" key="16">
    <source>
        <dbReference type="Proteomes" id="UP000250028"/>
    </source>
</evidence>
<dbReference type="EC" id="3.1.3.3" evidence="4"/>
<dbReference type="NCBIfam" id="TIGR00338">
    <property type="entry name" value="serB"/>
    <property type="match status" value="1"/>
</dbReference>
<dbReference type="Pfam" id="PF21086">
    <property type="entry name" value="ACT_PSP_2"/>
    <property type="match status" value="1"/>
</dbReference>
<evidence type="ECO:0000256" key="13">
    <source>
        <dbReference type="PIRSR" id="PIRSR604469-1"/>
    </source>
</evidence>
<comment type="catalytic activity">
    <reaction evidence="12">
        <text>O-phospho-D-serine + H2O = D-serine + phosphate</text>
        <dbReference type="Rhea" id="RHEA:24873"/>
        <dbReference type="ChEBI" id="CHEBI:15377"/>
        <dbReference type="ChEBI" id="CHEBI:35247"/>
        <dbReference type="ChEBI" id="CHEBI:43474"/>
        <dbReference type="ChEBI" id="CHEBI:58680"/>
        <dbReference type="EC" id="3.1.3.3"/>
    </reaction>
</comment>
<dbReference type="GO" id="GO:0005737">
    <property type="term" value="C:cytoplasm"/>
    <property type="evidence" value="ECO:0007669"/>
    <property type="project" value="TreeGrafter"/>
</dbReference>
<keyword evidence="5" id="KW-0028">Amino-acid biosynthesis</keyword>
<dbReference type="OrthoDB" id="9792539at2"/>
<keyword evidence="7" id="KW-0378">Hydrolase</keyword>